<protein>
    <submittedName>
        <fullName evidence="1">Periplasmic binding protein/LacI transcriptional regulator</fullName>
    </submittedName>
</protein>
<dbReference type="SUPFAM" id="SSF53822">
    <property type="entry name" value="Periplasmic binding protein-like I"/>
    <property type="match status" value="1"/>
</dbReference>
<evidence type="ECO:0000313" key="1">
    <source>
        <dbReference type="EMBL" id="EKC50667.1"/>
    </source>
</evidence>
<dbReference type="EMBL" id="AJWY01012177">
    <property type="protein sequence ID" value="EKC50667.1"/>
    <property type="molecule type" value="Genomic_DNA"/>
</dbReference>
<proteinExistence type="predicted"/>
<feature type="non-terminal residue" evidence="1">
    <location>
        <position position="206"/>
    </location>
</feature>
<dbReference type="Gene3D" id="3.40.50.2300">
    <property type="match status" value="1"/>
</dbReference>
<dbReference type="InterPro" id="IPR028082">
    <property type="entry name" value="Peripla_BP_I"/>
</dbReference>
<gene>
    <name evidence="1" type="ORF">LEA_17764</name>
</gene>
<dbReference type="AlphaFoldDB" id="K1RPY5"/>
<comment type="caution">
    <text evidence="1">The sequence shown here is derived from an EMBL/GenBank/DDBJ whole genome shotgun (WGS) entry which is preliminary data.</text>
</comment>
<name>K1RPY5_9ZZZZ</name>
<accession>K1RPY5</accession>
<reference evidence="1" key="1">
    <citation type="journal article" date="2013" name="Environ. Microbiol.">
        <title>Microbiota from the distal guts of lean and obese adolescents exhibit partial functional redundancy besides clear differences in community structure.</title>
        <authorList>
            <person name="Ferrer M."/>
            <person name="Ruiz A."/>
            <person name="Lanza F."/>
            <person name="Haange S.B."/>
            <person name="Oberbach A."/>
            <person name="Till H."/>
            <person name="Bargiela R."/>
            <person name="Campoy C."/>
            <person name="Segura M.T."/>
            <person name="Richter M."/>
            <person name="von Bergen M."/>
            <person name="Seifert J."/>
            <person name="Suarez A."/>
        </authorList>
    </citation>
    <scope>NUCLEOTIDE SEQUENCE</scope>
</reference>
<organism evidence="1">
    <name type="scientific">human gut metagenome</name>
    <dbReference type="NCBI Taxonomy" id="408170"/>
    <lineage>
        <taxon>unclassified sequences</taxon>
        <taxon>metagenomes</taxon>
        <taxon>organismal metagenomes</taxon>
    </lineage>
</organism>
<sequence length="206" mass="22441">MNFVILITGRVMKRKRRKNMKKVIALLLAAVMVFALCACGQQGAEGKDPAAKLPEFKLGIPMENTANPAQYSYLENMVYLCGNFPNGGTAVAEADDLTDPDHMISSVEKLISAGCNMITICPCNDTMLIKVAKLCEENKVYWAVAWRDILDPEVRDVVYASPYFCGTAVQSDLNAGYAAVKAMGEAGMKKIGLISFGQEQLLRSTS</sequence>